<comment type="similarity">
    <text evidence="7">Belongs to the binding-protein-dependent transport system permease family.</text>
</comment>
<dbReference type="AlphaFoldDB" id="A0A6S6ZTI4"/>
<dbReference type="GO" id="GO:0005886">
    <property type="term" value="C:plasma membrane"/>
    <property type="evidence" value="ECO:0007669"/>
    <property type="project" value="UniProtKB-SubCell"/>
</dbReference>
<feature type="transmembrane region" description="Helical" evidence="7">
    <location>
        <begin position="21"/>
        <end position="41"/>
    </location>
</feature>
<evidence type="ECO:0000259" key="8">
    <source>
        <dbReference type="PROSITE" id="PS50928"/>
    </source>
</evidence>
<feature type="transmembrane region" description="Helical" evidence="7">
    <location>
        <begin position="183"/>
        <end position="206"/>
    </location>
</feature>
<dbReference type="CDD" id="cd06261">
    <property type="entry name" value="TM_PBP2"/>
    <property type="match status" value="1"/>
</dbReference>
<dbReference type="Pfam" id="PF19300">
    <property type="entry name" value="BPD_transp_1_N"/>
    <property type="match status" value="1"/>
</dbReference>
<dbReference type="PROSITE" id="PS50928">
    <property type="entry name" value="ABC_TM1"/>
    <property type="match status" value="1"/>
</dbReference>
<keyword evidence="3" id="KW-1003">Cell membrane</keyword>
<dbReference type="Pfam" id="PF00528">
    <property type="entry name" value="BPD_transp_1"/>
    <property type="match status" value="1"/>
</dbReference>
<reference evidence="9 10" key="1">
    <citation type="submission" date="2020-04" db="EMBL/GenBank/DDBJ databases">
        <authorList>
            <person name="De Canck E."/>
        </authorList>
    </citation>
    <scope>NUCLEOTIDE SEQUENCE [LARGE SCALE GENOMIC DNA]</scope>
    <source>
        <strain evidence="9 10">LMG 3441</strain>
    </source>
</reference>
<feature type="domain" description="ABC transmembrane type-1" evidence="8">
    <location>
        <begin position="104"/>
        <end position="306"/>
    </location>
</feature>
<feature type="transmembrane region" description="Helical" evidence="7">
    <location>
        <begin position="143"/>
        <end position="171"/>
    </location>
</feature>
<dbReference type="InterPro" id="IPR045621">
    <property type="entry name" value="BPD_transp_1_N"/>
</dbReference>
<keyword evidence="5 7" id="KW-1133">Transmembrane helix</keyword>
<evidence type="ECO:0000256" key="3">
    <source>
        <dbReference type="ARBA" id="ARBA00022475"/>
    </source>
</evidence>
<dbReference type="EMBL" id="CADIJQ010000001">
    <property type="protein sequence ID" value="CAB3661464.1"/>
    <property type="molecule type" value="Genomic_DNA"/>
</dbReference>
<dbReference type="InterPro" id="IPR000515">
    <property type="entry name" value="MetI-like"/>
</dbReference>
<evidence type="ECO:0000256" key="1">
    <source>
        <dbReference type="ARBA" id="ARBA00004651"/>
    </source>
</evidence>
<sequence>MSSNNHAGRGLPRFLLGRLMQGLLVVLGVTTIVFIVTRLVGDPVQAMLPVDASAADRAVLAQALGMDGPIWSQYLHYLRDIALFDFGNSIWQQRPAMDIVLERLPGTLTLCVGALGVAIVAGVPLGIIAALRPGQWADRLSVLLSLGGLSLPQFWLGLLLILLFAVTLNWLPSSGSEAPGSSVLPMLTLALPALGRIAMMLRSALIDELNSLYVRTARAKGLRPSRIVLVHALRNAAVPTVALLGWEFAGMLAGHTVVVETVFAWPGLGQTAVQAIERQDLVLLQAVVFFIAFLIVIINFCLDILYRLLDRRIAV</sequence>
<keyword evidence="2 7" id="KW-0813">Transport</keyword>
<accession>A0A6S6ZTI4</accession>
<dbReference type="InterPro" id="IPR035906">
    <property type="entry name" value="MetI-like_sf"/>
</dbReference>
<dbReference type="PANTHER" id="PTHR43163">
    <property type="entry name" value="DIPEPTIDE TRANSPORT SYSTEM PERMEASE PROTEIN DPPB-RELATED"/>
    <property type="match status" value="1"/>
</dbReference>
<protein>
    <submittedName>
        <fullName evidence="9">Glutathione transport system permease protein GsiC</fullName>
    </submittedName>
</protein>
<dbReference type="PANTHER" id="PTHR43163:SF6">
    <property type="entry name" value="DIPEPTIDE TRANSPORT SYSTEM PERMEASE PROTEIN DPPB-RELATED"/>
    <property type="match status" value="1"/>
</dbReference>
<evidence type="ECO:0000313" key="9">
    <source>
        <dbReference type="EMBL" id="CAB3661464.1"/>
    </source>
</evidence>
<evidence type="ECO:0000256" key="5">
    <source>
        <dbReference type="ARBA" id="ARBA00022989"/>
    </source>
</evidence>
<dbReference type="GO" id="GO:0055085">
    <property type="term" value="P:transmembrane transport"/>
    <property type="evidence" value="ECO:0007669"/>
    <property type="project" value="InterPro"/>
</dbReference>
<keyword evidence="10" id="KW-1185">Reference proteome</keyword>
<gene>
    <name evidence="9" type="primary">gsiC_4</name>
    <name evidence="9" type="ORF">LMG3441_00577</name>
</gene>
<evidence type="ECO:0000256" key="6">
    <source>
        <dbReference type="ARBA" id="ARBA00023136"/>
    </source>
</evidence>
<keyword evidence="6 7" id="KW-0472">Membrane</keyword>
<evidence type="ECO:0000256" key="7">
    <source>
        <dbReference type="RuleBase" id="RU363032"/>
    </source>
</evidence>
<feature type="transmembrane region" description="Helical" evidence="7">
    <location>
        <begin position="282"/>
        <end position="302"/>
    </location>
</feature>
<dbReference type="SUPFAM" id="SSF161098">
    <property type="entry name" value="MetI-like"/>
    <property type="match status" value="1"/>
</dbReference>
<keyword evidence="4 7" id="KW-0812">Transmembrane</keyword>
<name>A0A6S6ZTI4_9BURK</name>
<evidence type="ECO:0000313" key="10">
    <source>
        <dbReference type="Proteomes" id="UP000494269"/>
    </source>
</evidence>
<feature type="transmembrane region" description="Helical" evidence="7">
    <location>
        <begin position="107"/>
        <end position="131"/>
    </location>
</feature>
<proteinExistence type="inferred from homology"/>
<dbReference type="Proteomes" id="UP000494269">
    <property type="component" value="Unassembled WGS sequence"/>
</dbReference>
<evidence type="ECO:0000256" key="2">
    <source>
        <dbReference type="ARBA" id="ARBA00022448"/>
    </source>
</evidence>
<evidence type="ECO:0000256" key="4">
    <source>
        <dbReference type="ARBA" id="ARBA00022692"/>
    </source>
</evidence>
<organism evidence="9 10">
    <name type="scientific">Achromobacter kerstersii</name>
    <dbReference type="NCBI Taxonomy" id="1353890"/>
    <lineage>
        <taxon>Bacteria</taxon>
        <taxon>Pseudomonadati</taxon>
        <taxon>Pseudomonadota</taxon>
        <taxon>Betaproteobacteria</taxon>
        <taxon>Burkholderiales</taxon>
        <taxon>Alcaligenaceae</taxon>
        <taxon>Achromobacter</taxon>
    </lineage>
</organism>
<feature type="transmembrane region" description="Helical" evidence="7">
    <location>
        <begin position="227"/>
        <end position="246"/>
    </location>
</feature>
<dbReference type="RefSeq" id="WP_245636445.1">
    <property type="nucleotide sequence ID" value="NZ_CADIJQ010000001.1"/>
</dbReference>
<comment type="subcellular location">
    <subcellularLocation>
        <location evidence="1 7">Cell membrane</location>
        <topology evidence="1 7">Multi-pass membrane protein</topology>
    </subcellularLocation>
</comment>
<dbReference type="Gene3D" id="1.10.3720.10">
    <property type="entry name" value="MetI-like"/>
    <property type="match status" value="1"/>
</dbReference>